<proteinExistence type="evidence at transcript level"/>
<organism evidence="2">
    <name type="scientific">Zea mays</name>
    <name type="common">Maize</name>
    <dbReference type="NCBI Taxonomy" id="4577"/>
    <lineage>
        <taxon>Eukaryota</taxon>
        <taxon>Viridiplantae</taxon>
        <taxon>Streptophyta</taxon>
        <taxon>Embryophyta</taxon>
        <taxon>Tracheophyta</taxon>
        <taxon>Spermatophyta</taxon>
        <taxon>Magnoliopsida</taxon>
        <taxon>Liliopsida</taxon>
        <taxon>Poales</taxon>
        <taxon>Poaceae</taxon>
        <taxon>PACMAD clade</taxon>
        <taxon>Panicoideae</taxon>
        <taxon>Andropogonodae</taxon>
        <taxon>Andropogoneae</taxon>
        <taxon>Tripsacinae</taxon>
        <taxon>Zea</taxon>
    </lineage>
</organism>
<feature type="compositionally biased region" description="Basic and acidic residues" evidence="1">
    <location>
        <begin position="164"/>
        <end position="175"/>
    </location>
</feature>
<dbReference type="EMBL" id="BT034644">
    <property type="protein sequence ID" value="ACF79649.1"/>
    <property type="molecule type" value="mRNA"/>
</dbReference>
<evidence type="ECO:0000313" key="2">
    <source>
        <dbReference type="EMBL" id="ACF79649.1"/>
    </source>
</evidence>
<evidence type="ECO:0000256" key="1">
    <source>
        <dbReference type="SAM" id="MobiDB-lite"/>
    </source>
</evidence>
<sequence>MARRPHVRIASHVRVAVDDLHLLDVAAVAAGHLVHGAAALDGAADGGAAALQRRAVRGDGDRDALARLRVGGQVEGAAVDADVELHLGGVGRAQAPRPPAHGELGVAARVQRVGAREQRRAVGQRLQRQRHVVAAQVLHRHLLVLHAVVVRQVRARQRQHGRRRQEEQGRRRGLR</sequence>
<feature type="region of interest" description="Disordered" evidence="1">
    <location>
        <begin position="155"/>
        <end position="175"/>
    </location>
</feature>
<dbReference type="AlphaFoldDB" id="B4FC06"/>
<reference evidence="2" key="1">
    <citation type="journal article" date="2009" name="PLoS Genet.">
        <title>Sequencing, mapping, and analysis of 27,455 maize full-length cDNAs.</title>
        <authorList>
            <person name="Soderlund C."/>
            <person name="Descour A."/>
            <person name="Kudrna D."/>
            <person name="Bomhoff M."/>
            <person name="Boyd L."/>
            <person name="Currie J."/>
            <person name="Angelova A."/>
            <person name="Collura K."/>
            <person name="Wissotski M."/>
            <person name="Ashley E."/>
            <person name="Morrow D."/>
            <person name="Fernandes J."/>
            <person name="Walbot V."/>
            <person name="Yu Y."/>
        </authorList>
    </citation>
    <scope>NUCLEOTIDE SEQUENCE</scope>
    <source>
        <strain evidence="2">B73</strain>
    </source>
</reference>
<name>B4FC06_MAIZE</name>
<protein>
    <submittedName>
        <fullName evidence="2">Uncharacterized protein</fullName>
    </submittedName>
</protein>
<accession>B4FC06</accession>
<reference evidence="2" key="2">
    <citation type="submission" date="2012-06" db="EMBL/GenBank/DDBJ databases">
        <authorList>
            <person name="Yu Y."/>
            <person name="Currie J."/>
            <person name="Lomeli R."/>
            <person name="Angelova A."/>
            <person name="Collura K."/>
            <person name="Wissotski M."/>
            <person name="Campos D."/>
            <person name="Kudrna D."/>
            <person name="Golser W."/>
            <person name="Ashely E."/>
            <person name="Descour A."/>
            <person name="Fernandes J."/>
            <person name="Soderlund C."/>
            <person name="Walbot V."/>
        </authorList>
    </citation>
    <scope>NUCLEOTIDE SEQUENCE</scope>
    <source>
        <strain evidence="2">B73</strain>
    </source>
</reference>